<sequence>MAYYQQQSAPPPPQGFYAAPPPPPPPQQAGYYGQQPYAPDNAYQGAPPPPQYQPYEQQQQQQYAQPPPQAQPHQSSGGYEKFSAKVRFNDLWAAILFFVHLAGFIVLAAFAVPKGFKSTTKGIIPSTQGGSGSSDITQFVVMMAVAAVISFVLSMLYLLAMQRFAGPMIKITFVLAIILYFVMAALLFVKGSRIGAIIMLILGFLNMLMFWLWRSRIPFATVMLETVCSVTRKYGGTIGVSVGGLVLQMAWIFLWLVTAVGVFGLFDDQRQNCTTRIVNGRQQRVCQNSGLPAAGYVVFVFTLFSLYWTSQVLSNVIHVTICGVFGTFYFLEGTAQMPAGSITLGSLKRAVTSAFGSICFGSLIIAIVQTIRAVVRSLAESDDGILAFVACIFACLLAYIESLIEYFNRYAFAQVAIYGKPFCPAARDTWTMIKDRGVEAIINDNLIGNVLGVGTLLIGALTATIGYLYLLSKGAAFFDRNYSYAIAAIVACFLIGLAMMSLVAGVIDSGVVSTFVALAEDPMALARTKPELFERIRQTWPDVVVGVN</sequence>
<dbReference type="GO" id="GO:0005886">
    <property type="term" value="C:plasma membrane"/>
    <property type="evidence" value="ECO:0007669"/>
    <property type="project" value="UniProtKB-SubCell"/>
</dbReference>
<feature type="transmembrane region" description="Helical" evidence="8">
    <location>
        <begin position="234"/>
        <end position="257"/>
    </location>
</feature>
<evidence type="ECO:0000256" key="1">
    <source>
        <dbReference type="ARBA" id="ARBA00002957"/>
    </source>
</evidence>
<dbReference type="Pfam" id="PF04515">
    <property type="entry name" value="Choline_transpo"/>
    <property type="match status" value="1"/>
</dbReference>
<feature type="transmembrane region" description="Helical" evidence="8">
    <location>
        <begin position="171"/>
        <end position="188"/>
    </location>
</feature>
<dbReference type="InterPro" id="IPR007603">
    <property type="entry name" value="Choline_transptr-like"/>
</dbReference>
<dbReference type="PANTHER" id="PTHR12385">
    <property type="entry name" value="CHOLINE TRANSPORTER-LIKE (SLC FAMILY 44)"/>
    <property type="match status" value="1"/>
</dbReference>
<evidence type="ECO:0000256" key="2">
    <source>
        <dbReference type="ARBA" id="ARBA00004141"/>
    </source>
</evidence>
<feature type="compositionally biased region" description="Low complexity" evidence="9">
    <location>
        <begin position="53"/>
        <end position="64"/>
    </location>
</feature>
<feature type="transmembrane region" description="Helical" evidence="8">
    <location>
        <begin position="91"/>
        <end position="112"/>
    </location>
</feature>
<evidence type="ECO:0000256" key="3">
    <source>
        <dbReference type="ARBA" id="ARBA00007168"/>
    </source>
</evidence>
<dbReference type="Proteomes" id="UP000278143">
    <property type="component" value="Unassembled WGS sequence"/>
</dbReference>
<keyword evidence="7 8" id="KW-0472">Membrane</keyword>
<feature type="transmembrane region" description="Helical" evidence="8">
    <location>
        <begin position="136"/>
        <end position="159"/>
    </location>
</feature>
<gene>
    <name evidence="10" type="ORF">SYNPS1DRAFT_14264</name>
</gene>
<evidence type="ECO:0000256" key="9">
    <source>
        <dbReference type="SAM" id="MobiDB-lite"/>
    </source>
</evidence>
<accession>A0A4P9Z1N2</accession>
<reference evidence="11" key="1">
    <citation type="journal article" date="2018" name="Nat. Microbiol.">
        <title>Leveraging single-cell genomics to expand the fungal tree of life.</title>
        <authorList>
            <person name="Ahrendt S.R."/>
            <person name="Quandt C.A."/>
            <person name="Ciobanu D."/>
            <person name="Clum A."/>
            <person name="Salamov A."/>
            <person name="Andreopoulos B."/>
            <person name="Cheng J.F."/>
            <person name="Woyke T."/>
            <person name="Pelin A."/>
            <person name="Henrissat B."/>
            <person name="Reynolds N.K."/>
            <person name="Benny G.L."/>
            <person name="Smith M.E."/>
            <person name="James T.Y."/>
            <person name="Grigoriev I.V."/>
        </authorList>
    </citation>
    <scope>NUCLEOTIDE SEQUENCE [LARGE SCALE GENOMIC DNA]</scope>
    <source>
        <strain evidence="11">Benny S71-1</strain>
    </source>
</reference>
<evidence type="ECO:0000256" key="8">
    <source>
        <dbReference type="RuleBase" id="RU368066"/>
    </source>
</evidence>
<feature type="transmembrane region" description="Helical" evidence="8">
    <location>
        <begin position="194"/>
        <end position="213"/>
    </location>
</feature>
<keyword evidence="11" id="KW-1185">Reference proteome</keyword>
<feature type="transmembrane region" description="Helical" evidence="8">
    <location>
        <begin position="351"/>
        <end position="371"/>
    </location>
</feature>
<comment type="similarity">
    <text evidence="3 8">Belongs to the CTL (choline transporter-like) family.</text>
</comment>
<protein>
    <recommendedName>
        <fullName evidence="4 8">Protein PNS1</fullName>
    </recommendedName>
</protein>
<dbReference type="GO" id="GO:0022857">
    <property type="term" value="F:transmembrane transporter activity"/>
    <property type="evidence" value="ECO:0007669"/>
    <property type="project" value="UniProtKB-UniRule"/>
</dbReference>
<name>A0A4P9Z1N2_9FUNG</name>
<feature type="transmembrane region" description="Helical" evidence="8">
    <location>
        <begin position="482"/>
        <end position="507"/>
    </location>
</feature>
<dbReference type="EMBL" id="KZ989440">
    <property type="protein sequence ID" value="RKP26383.1"/>
    <property type="molecule type" value="Genomic_DNA"/>
</dbReference>
<dbReference type="PANTHER" id="PTHR12385:SF4">
    <property type="entry name" value="PROTEIN PNS1"/>
    <property type="match status" value="1"/>
</dbReference>
<keyword evidence="5 8" id="KW-0812">Transmembrane</keyword>
<evidence type="ECO:0000256" key="6">
    <source>
        <dbReference type="ARBA" id="ARBA00022989"/>
    </source>
</evidence>
<feature type="transmembrane region" description="Helical" evidence="8">
    <location>
        <begin position="290"/>
        <end position="308"/>
    </location>
</feature>
<feature type="compositionally biased region" description="Pro residues" evidence="9">
    <location>
        <begin position="9"/>
        <end position="27"/>
    </location>
</feature>
<evidence type="ECO:0000256" key="5">
    <source>
        <dbReference type="ARBA" id="ARBA00022692"/>
    </source>
</evidence>
<feature type="transmembrane region" description="Helical" evidence="8">
    <location>
        <begin position="383"/>
        <end position="400"/>
    </location>
</feature>
<comment type="function">
    <text evidence="1 8">Probably involved in transport through the plasma membrane.</text>
</comment>
<evidence type="ECO:0000313" key="10">
    <source>
        <dbReference type="EMBL" id="RKP26383.1"/>
    </source>
</evidence>
<evidence type="ECO:0000313" key="11">
    <source>
        <dbReference type="Proteomes" id="UP000278143"/>
    </source>
</evidence>
<evidence type="ECO:0000256" key="4">
    <source>
        <dbReference type="ARBA" id="ARBA00015388"/>
    </source>
</evidence>
<comment type="subcellular location">
    <subcellularLocation>
        <location evidence="8">Cell membrane</location>
        <topology evidence="8">Multi-pass membrane protein</topology>
    </subcellularLocation>
    <subcellularLocation>
        <location evidence="2">Membrane</location>
        <topology evidence="2">Multi-pass membrane protein</topology>
    </subcellularLocation>
</comment>
<dbReference type="OrthoDB" id="44736at2759"/>
<evidence type="ECO:0000256" key="7">
    <source>
        <dbReference type="ARBA" id="ARBA00023136"/>
    </source>
</evidence>
<keyword evidence="6 8" id="KW-1133">Transmembrane helix</keyword>
<feature type="transmembrane region" description="Helical" evidence="8">
    <location>
        <begin position="315"/>
        <end position="331"/>
    </location>
</feature>
<organism evidence="10 11">
    <name type="scientific">Syncephalis pseudoplumigaleata</name>
    <dbReference type="NCBI Taxonomy" id="1712513"/>
    <lineage>
        <taxon>Eukaryota</taxon>
        <taxon>Fungi</taxon>
        <taxon>Fungi incertae sedis</taxon>
        <taxon>Zoopagomycota</taxon>
        <taxon>Zoopagomycotina</taxon>
        <taxon>Zoopagomycetes</taxon>
        <taxon>Zoopagales</taxon>
        <taxon>Piptocephalidaceae</taxon>
        <taxon>Syncephalis</taxon>
    </lineage>
</organism>
<feature type="transmembrane region" description="Helical" evidence="8">
    <location>
        <begin position="446"/>
        <end position="470"/>
    </location>
</feature>
<dbReference type="AlphaFoldDB" id="A0A4P9Z1N2"/>
<proteinExistence type="inferred from homology"/>
<feature type="compositionally biased region" description="Low complexity" evidence="9">
    <location>
        <begin position="28"/>
        <end position="45"/>
    </location>
</feature>
<feature type="region of interest" description="Disordered" evidence="9">
    <location>
        <begin position="1"/>
        <end position="77"/>
    </location>
</feature>